<dbReference type="EMBL" id="BMJC01000004">
    <property type="protein sequence ID" value="GGB11436.1"/>
    <property type="molecule type" value="Genomic_DNA"/>
</dbReference>
<evidence type="ECO:0000256" key="1">
    <source>
        <dbReference type="ARBA" id="ARBA00004141"/>
    </source>
</evidence>
<dbReference type="PANTHER" id="PTHR11351">
    <property type="entry name" value="ACYL-COA DESATURASE"/>
    <property type="match status" value="1"/>
</dbReference>
<comment type="similarity">
    <text evidence="2">Belongs to the fatty acid desaturase type 2 family.</text>
</comment>
<dbReference type="RefSeq" id="WP_188934782.1">
    <property type="nucleotide sequence ID" value="NZ_BMJC01000004.1"/>
</dbReference>
<comment type="subcellular location">
    <subcellularLocation>
        <location evidence="1">Membrane</location>
        <topology evidence="1">Multi-pass membrane protein</topology>
    </subcellularLocation>
</comment>
<feature type="transmembrane region" description="Helical" evidence="12">
    <location>
        <begin position="76"/>
        <end position="98"/>
    </location>
</feature>
<keyword evidence="15" id="KW-1185">Reference proteome</keyword>
<dbReference type="InterPro" id="IPR015876">
    <property type="entry name" value="Acyl-CoA_DS"/>
</dbReference>
<evidence type="ECO:0000256" key="6">
    <source>
        <dbReference type="ARBA" id="ARBA00022989"/>
    </source>
</evidence>
<dbReference type="GO" id="GO:0016717">
    <property type="term" value="F:oxidoreductase activity, acting on paired donors, with oxidation of a pair of donors resulting in the reduction of molecular oxygen to two molecules of water"/>
    <property type="evidence" value="ECO:0007669"/>
    <property type="project" value="InterPro"/>
</dbReference>
<sequence>MVKSSFIDDLLYAPSYGWKDKNAALVVPTTKQLWSEAFSRMNIFKARSNWISFASFLMLAGMLPFFFLFLFKYFSWYLVIAIVVYSMLIMGTHGTIWFHRYCTHKSYGFSHPLWRIITQNLVIRTIPEEIYVVSHHVHHCKSDEPGDPYNAQAGFWYCMLAEYNHQRVSPDLSEDAYKKAVHFMKHTGVKLNSYQQYQKWGSIASPMYTIGVWLLNWSFWYLVFYFIGGTGLACALFTAAMLWFALIRAFNYTGHGGGKEKHRDGIDFDRSNLSINQTRPGLIAGEWHNNHHLFPGSARAGFLPGQLDLAWVYIYALRKVGMVSWYKDSKKEFLKKYISKGQVSDLMPLTGDNYNMGHLDYEGL</sequence>
<dbReference type="GO" id="GO:0016020">
    <property type="term" value="C:membrane"/>
    <property type="evidence" value="ECO:0007669"/>
    <property type="project" value="UniProtKB-SubCell"/>
</dbReference>
<organism evidence="14 15">
    <name type="scientific">Puia dinghuensis</name>
    <dbReference type="NCBI Taxonomy" id="1792502"/>
    <lineage>
        <taxon>Bacteria</taxon>
        <taxon>Pseudomonadati</taxon>
        <taxon>Bacteroidota</taxon>
        <taxon>Chitinophagia</taxon>
        <taxon>Chitinophagales</taxon>
        <taxon>Chitinophagaceae</taxon>
        <taxon>Puia</taxon>
    </lineage>
</organism>
<keyword evidence="11" id="KW-0275">Fatty acid biosynthesis</keyword>
<keyword evidence="8" id="KW-0408">Iron</keyword>
<evidence type="ECO:0000256" key="11">
    <source>
        <dbReference type="ARBA" id="ARBA00023160"/>
    </source>
</evidence>
<evidence type="ECO:0000256" key="2">
    <source>
        <dbReference type="ARBA" id="ARBA00008749"/>
    </source>
</evidence>
<evidence type="ECO:0000256" key="10">
    <source>
        <dbReference type="ARBA" id="ARBA00023136"/>
    </source>
</evidence>
<feature type="transmembrane region" description="Helical" evidence="12">
    <location>
        <begin position="50"/>
        <end position="70"/>
    </location>
</feature>
<protein>
    <recommendedName>
        <fullName evidence="13">Fatty acid desaturase domain-containing protein</fullName>
    </recommendedName>
</protein>
<feature type="transmembrane region" description="Helical" evidence="12">
    <location>
        <begin position="223"/>
        <end position="246"/>
    </location>
</feature>
<keyword evidence="3" id="KW-0444">Lipid biosynthesis</keyword>
<reference evidence="14" key="1">
    <citation type="journal article" date="2014" name="Int. J. Syst. Evol. Microbiol.">
        <title>Complete genome sequence of Corynebacterium casei LMG S-19264T (=DSM 44701T), isolated from a smear-ripened cheese.</title>
        <authorList>
            <consortium name="US DOE Joint Genome Institute (JGI-PGF)"/>
            <person name="Walter F."/>
            <person name="Albersmeier A."/>
            <person name="Kalinowski J."/>
            <person name="Ruckert C."/>
        </authorList>
    </citation>
    <scope>NUCLEOTIDE SEQUENCE</scope>
    <source>
        <strain evidence="14">CGMCC 1.15448</strain>
    </source>
</reference>
<keyword evidence="4 12" id="KW-0812">Transmembrane</keyword>
<proteinExistence type="inferred from homology"/>
<evidence type="ECO:0000256" key="9">
    <source>
        <dbReference type="ARBA" id="ARBA00023098"/>
    </source>
</evidence>
<evidence type="ECO:0000313" key="15">
    <source>
        <dbReference type="Proteomes" id="UP000607559"/>
    </source>
</evidence>
<evidence type="ECO:0000256" key="3">
    <source>
        <dbReference type="ARBA" id="ARBA00022516"/>
    </source>
</evidence>
<reference evidence="14" key="2">
    <citation type="submission" date="2020-09" db="EMBL/GenBank/DDBJ databases">
        <authorList>
            <person name="Sun Q."/>
            <person name="Zhou Y."/>
        </authorList>
    </citation>
    <scope>NUCLEOTIDE SEQUENCE</scope>
    <source>
        <strain evidence="14">CGMCC 1.15448</strain>
    </source>
</reference>
<keyword evidence="5" id="KW-0276">Fatty acid metabolism</keyword>
<keyword evidence="7" id="KW-0560">Oxidoreductase</keyword>
<dbReference type="AlphaFoldDB" id="A0A8J2UFQ5"/>
<feature type="transmembrane region" description="Helical" evidence="12">
    <location>
        <begin position="200"/>
        <end position="217"/>
    </location>
</feature>
<dbReference type="Pfam" id="PF00487">
    <property type="entry name" value="FA_desaturase"/>
    <property type="match status" value="1"/>
</dbReference>
<gene>
    <name evidence="14" type="ORF">GCM10011511_38800</name>
</gene>
<keyword evidence="6 12" id="KW-1133">Transmembrane helix</keyword>
<dbReference type="InterPro" id="IPR005804">
    <property type="entry name" value="FA_desaturase_dom"/>
</dbReference>
<accession>A0A8J2UFQ5</accession>
<evidence type="ECO:0000256" key="5">
    <source>
        <dbReference type="ARBA" id="ARBA00022832"/>
    </source>
</evidence>
<feature type="domain" description="Fatty acid desaturase" evidence="13">
    <location>
        <begin position="75"/>
        <end position="296"/>
    </location>
</feature>
<evidence type="ECO:0000256" key="4">
    <source>
        <dbReference type="ARBA" id="ARBA00022692"/>
    </source>
</evidence>
<keyword evidence="9" id="KW-0443">Lipid metabolism</keyword>
<dbReference type="PANTHER" id="PTHR11351:SF31">
    <property type="entry name" value="DESATURASE 1, ISOFORM A-RELATED"/>
    <property type="match status" value="1"/>
</dbReference>
<name>A0A8J2UFQ5_9BACT</name>
<evidence type="ECO:0000259" key="13">
    <source>
        <dbReference type="Pfam" id="PF00487"/>
    </source>
</evidence>
<evidence type="ECO:0000256" key="7">
    <source>
        <dbReference type="ARBA" id="ARBA00023002"/>
    </source>
</evidence>
<keyword evidence="10 12" id="KW-0472">Membrane</keyword>
<evidence type="ECO:0000256" key="8">
    <source>
        <dbReference type="ARBA" id="ARBA00023004"/>
    </source>
</evidence>
<evidence type="ECO:0000313" key="14">
    <source>
        <dbReference type="EMBL" id="GGB11436.1"/>
    </source>
</evidence>
<comment type="caution">
    <text evidence="14">The sequence shown here is derived from an EMBL/GenBank/DDBJ whole genome shotgun (WGS) entry which is preliminary data.</text>
</comment>
<dbReference type="Proteomes" id="UP000607559">
    <property type="component" value="Unassembled WGS sequence"/>
</dbReference>
<dbReference type="GO" id="GO:0006633">
    <property type="term" value="P:fatty acid biosynthetic process"/>
    <property type="evidence" value="ECO:0007669"/>
    <property type="project" value="UniProtKB-KW"/>
</dbReference>
<evidence type="ECO:0000256" key="12">
    <source>
        <dbReference type="SAM" id="Phobius"/>
    </source>
</evidence>